<name>A0A2V4NNQ3_9RHOB</name>
<comment type="caution">
    <text evidence="1">The sequence shown here is derived from an EMBL/GenBank/DDBJ whole genome shotgun (WGS) entry which is preliminary data.</text>
</comment>
<gene>
    <name evidence="1" type="ORF">DI396_08095</name>
</gene>
<sequence length="101" mass="11315">MAKDPETIEVENINHPGKTHNVDKDKYYVMRAAIFAALPEGSAPVTAAELKEALLPHLDALFFPEGKTAQWWQKCVQLDLEAKGVMQRHDTTPLAFSRVAR</sequence>
<dbReference type="RefSeq" id="WP_110795677.1">
    <property type="nucleotide sequence ID" value="NZ_KZ826483.1"/>
</dbReference>
<keyword evidence="2" id="KW-1185">Reference proteome</keyword>
<evidence type="ECO:0000313" key="1">
    <source>
        <dbReference type="EMBL" id="PYC48027.1"/>
    </source>
</evidence>
<dbReference type="Pfam" id="PF22278">
    <property type="entry name" value="DUF6958"/>
    <property type="match status" value="1"/>
</dbReference>
<accession>A0A2V4NNQ3</accession>
<dbReference type="EMBL" id="QFVT01000004">
    <property type="protein sequence ID" value="PYC48027.1"/>
    <property type="molecule type" value="Genomic_DNA"/>
</dbReference>
<evidence type="ECO:0000313" key="2">
    <source>
        <dbReference type="Proteomes" id="UP000248012"/>
    </source>
</evidence>
<organism evidence="1 2">
    <name type="scientific">Litorivita pollutaquae</name>
    <dbReference type="NCBI Taxonomy" id="2200892"/>
    <lineage>
        <taxon>Bacteria</taxon>
        <taxon>Pseudomonadati</taxon>
        <taxon>Pseudomonadota</taxon>
        <taxon>Alphaproteobacteria</taxon>
        <taxon>Rhodobacterales</taxon>
        <taxon>Paracoccaceae</taxon>
        <taxon>Litorivita</taxon>
    </lineage>
</organism>
<dbReference type="InterPro" id="IPR054233">
    <property type="entry name" value="DUF6958"/>
</dbReference>
<reference evidence="1 2" key="1">
    <citation type="submission" date="2018-05" db="EMBL/GenBank/DDBJ databases">
        <title>Oceanovita maritima gen. nov., sp. nov., a marine bacterium in the family Rhodobacteraceae isolated from surface seawater of Lundu port Xiamen, China.</title>
        <authorList>
            <person name="Hetharua B.H."/>
            <person name="Min D."/>
            <person name="Liao H."/>
            <person name="Tian Y."/>
        </authorList>
    </citation>
    <scope>NUCLEOTIDE SEQUENCE [LARGE SCALE GENOMIC DNA]</scope>
    <source>
        <strain evidence="1 2">FSX-11</strain>
    </source>
</reference>
<protein>
    <submittedName>
        <fullName evidence="1">Uncharacterized protein</fullName>
    </submittedName>
</protein>
<proteinExistence type="predicted"/>
<dbReference type="OrthoDB" id="7856862at2"/>
<dbReference type="AlphaFoldDB" id="A0A2V4NNQ3"/>
<dbReference type="Proteomes" id="UP000248012">
    <property type="component" value="Unassembled WGS sequence"/>
</dbReference>